<evidence type="ECO:0000313" key="1">
    <source>
        <dbReference type="EMBL" id="KAI3665472.1"/>
    </source>
</evidence>
<evidence type="ECO:0000313" key="2">
    <source>
        <dbReference type="Proteomes" id="UP001055879"/>
    </source>
</evidence>
<reference evidence="1 2" key="2">
    <citation type="journal article" date="2022" name="Mol. Ecol. Resour.">
        <title>The genomes of chicory, endive, great burdock and yacon provide insights into Asteraceae paleo-polyploidization history and plant inulin production.</title>
        <authorList>
            <person name="Fan W."/>
            <person name="Wang S."/>
            <person name="Wang H."/>
            <person name="Wang A."/>
            <person name="Jiang F."/>
            <person name="Liu H."/>
            <person name="Zhao H."/>
            <person name="Xu D."/>
            <person name="Zhang Y."/>
        </authorList>
    </citation>
    <scope>NUCLEOTIDE SEQUENCE [LARGE SCALE GENOMIC DNA]</scope>
    <source>
        <strain evidence="2">cv. Niubang</strain>
    </source>
</reference>
<accession>A0ACB8XFJ6</accession>
<proteinExistence type="predicted"/>
<name>A0ACB8XFJ6_ARCLA</name>
<dbReference type="EMBL" id="CM042064">
    <property type="protein sequence ID" value="KAI3665472.1"/>
    <property type="molecule type" value="Genomic_DNA"/>
</dbReference>
<sequence length="93" mass="10584">MNPESVLRAGTRIASSAQKASSNFHNPNRLYRISRCLRFTRPLLTVRSSFHNSISSVHSLISPINCNSQNQNPSNKQSLFSINYRSDLQIYPF</sequence>
<keyword evidence="2" id="KW-1185">Reference proteome</keyword>
<comment type="caution">
    <text evidence="1">The sequence shown here is derived from an EMBL/GenBank/DDBJ whole genome shotgun (WGS) entry which is preliminary data.</text>
</comment>
<protein>
    <submittedName>
        <fullName evidence="1">Uncharacterized protein</fullName>
    </submittedName>
</protein>
<reference evidence="2" key="1">
    <citation type="journal article" date="2022" name="Mol. Ecol. Resour.">
        <title>The genomes of chicory, endive, great burdock and yacon provide insights into Asteraceae palaeo-polyploidization history and plant inulin production.</title>
        <authorList>
            <person name="Fan W."/>
            <person name="Wang S."/>
            <person name="Wang H."/>
            <person name="Wang A."/>
            <person name="Jiang F."/>
            <person name="Liu H."/>
            <person name="Zhao H."/>
            <person name="Xu D."/>
            <person name="Zhang Y."/>
        </authorList>
    </citation>
    <scope>NUCLEOTIDE SEQUENCE [LARGE SCALE GENOMIC DNA]</scope>
    <source>
        <strain evidence="2">cv. Niubang</strain>
    </source>
</reference>
<dbReference type="Proteomes" id="UP001055879">
    <property type="component" value="Linkage Group LG18"/>
</dbReference>
<gene>
    <name evidence="1" type="ORF">L6452_44099</name>
</gene>
<organism evidence="1 2">
    <name type="scientific">Arctium lappa</name>
    <name type="common">Greater burdock</name>
    <name type="synonym">Lappa major</name>
    <dbReference type="NCBI Taxonomy" id="4217"/>
    <lineage>
        <taxon>Eukaryota</taxon>
        <taxon>Viridiplantae</taxon>
        <taxon>Streptophyta</taxon>
        <taxon>Embryophyta</taxon>
        <taxon>Tracheophyta</taxon>
        <taxon>Spermatophyta</taxon>
        <taxon>Magnoliopsida</taxon>
        <taxon>eudicotyledons</taxon>
        <taxon>Gunneridae</taxon>
        <taxon>Pentapetalae</taxon>
        <taxon>asterids</taxon>
        <taxon>campanulids</taxon>
        <taxon>Asterales</taxon>
        <taxon>Asteraceae</taxon>
        <taxon>Carduoideae</taxon>
        <taxon>Cardueae</taxon>
        <taxon>Arctiinae</taxon>
        <taxon>Arctium</taxon>
    </lineage>
</organism>